<dbReference type="PhylomeDB" id="K4CKZ3"/>
<dbReference type="InterPro" id="IPR044567">
    <property type="entry name" value="CLSY/DRD1"/>
</dbReference>
<keyword evidence="3" id="KW-0347">Helicase</keyword>
<proteinExistence type="predicted"/>
<evidence type="ECO:0000256" key="4">
    <source>
        <dbReference type="ARBA" id="ARBA00022840"/>
    </source>
</evidence>
<sequence length="81" mass="9029">MCYIFSLICQFSSLTKPEIPATPPFCHDSFSHSILVLEELKGGTVWDLVPISSKAAINPHQCGGFEFTWNNIAGDIKIERM</sequence>
<keyword evidence="4" id="KW-0067">ATP-binding</keyword>
<keyword evidence="7" id="KW-1185">Reference proteome</keyword>
<name>K4CKZ3_SOLLC</name>
<dbReference type="GO" id="GO:0004386">
    <property type="term" value="F:helicase activity"/>
    <property type="evidence" value="ECO:0007669"/>
    <property type="project" value="UniProtKB-KW"/>
</dbReference>
<comment type="subcellular location">
    <subcellularLocation>
        <location evidence="1">Nucleus</location>
    </subcellularLocation>
</comment>
<organism evidence="6">
    <name type="scientific">Solanum lycopersicum</name>
    <name type="common">Tomato</name>
    <name type="synonym">Lycopersicon esculentum</name>
    <dbReference type="NCBI Taxonomy" id="4081"/>
    <lineage>
        <taxon>Eukaryota</taxon>
        <taxon>Viridiplantae</taxon>
        <taxon>Streptophyta</taxon>
        <taxon>Embryophyta</taxon>
        <taxon>Tracheophyta</taxon>
        <taxon>Spermatophyta</taxon>
        <taxon>Magnoliopsida</taxon>
        <taxon>eudicotyledons</taxon>
        <taxon>Gunneridae</taxon>
        <taxon>Pentapetalae</taxon>
        <taxon>asterids</taxon>
        <taxon>lamiids</taxon>
        <taxon>Solanales</taxon>
        <taxon>Solanaceae</taxon>
        <taxon>Solanoideae</taxon>
        <taxon>Solaneae</taxon>
        <taxon>Solanum</taxon>
        <taxon>Solanum subgen. Lycopersicon</taxon>
    </lineage>
</organism>
<dbReference type="AlphaFoldDB" id="K4CKZ3"/>
<dbReference type="Gramene" id="Solyc08g062040.1.1">
    <property type="protein sequence ID" value="Solyc08g062040.1.1"/>
    <property type="gene ID" value="Solyc08g062040.1"/>
</dbReference>
<reference evidence="6" key="1">
    <citation type="journal article" date="2012" name="Nature">
        <title>The tomato genome sequence provides insights into fleshy fruit evolution.</title>
        <authorList>
            <consortium name="Tomato Genome Consortium"/>
        </authorList>
    </citation>
    <scope>NUCLEOTIDE SEQUENCE [LARGE SCALE GENOMIC DNA]</scope>
    <source>
        <strain evidence="6">cv. Heinz 1706</strain>
    </source>
</reference>
<evidence type="ECO:0000313" key="7">
    <source>
        <dbReference type="Proteomes" id="UP000004994"/>
    </source>
</evidence>
<dbReference type="InParanoid" id="K4CKZ3"/>
<dbReference type="Proteomes" id="UP000004994">
    <property type="component" value="Chromosome 8"/>
</dbReference>
<keyword evidence="5" id="KW-0539">Nucleus</keyword>
<reference evidence="6" key="2">
    <citation type="submission" date="2015-06" db="UniProtKB">
        <authorList>
            <consortium name="EnsemblPlants"/>
        </authorList>
    </citation>
    <scope>IDENTIFICATION</scope>
    <source>
        <strain evidence="6">cv. Heinz 1706</strain>
    </source>
</reference>
<keyword evidence="3" id="KW-0378">Hydrolase</keyword>
<dbReference type="GO" id="GO:0005524">
    <property type="term" value="F:ATP binding"/>
    <property type="evidence" value="ECO:0007669"/>
    <property type="project" value="UniProtKB-KW"/>
</dbReference>
<dbReference type="PANTHER" id="PTHR45821">
    <property type="entry name" value="SNF2 DOMAIN-CONTAINING PROTEIN CLASSY 2-RELATED"/>
    <property type="match status" value="1"/>
</dbReference>
<evidence type="ECO:0000256" key="2">
    <source>
        <dbReference type="ARBA" id="ARBA00022741"/>
    </source>
</evidence>
<dbReference type="HOGENOM" id="CLU_2578486_0_0_1"/>
<evidence type="ECO:0000256" key="5">
    <source>
        <dbReference type="ARBA" id="ARBA00023242"/>
    </source>
</evidence>
<dbReference type="PANTHER" id="PTHR45821:SF14">
    <property type="entry name" value="HELICASE C-TERMINAL DOMAIN-CONTAINING PROTEIN"/>
    <property type="match status" value="1"/>
</dbReference>
<dbReference type="EnsemblPlants" id="Solyc08g062040.1.1">
    <property type="protein sequence ID" value="Solyc08g062040.1.1"/>
    <property type="gene ID" value="Solyc08g062040.1"/>
</dbReference>
<dbReference type="GO" id="GO:0005634">
    <property type="term" value="C:nucleus"/>
    <property type="evidence" value="ECO:0007669"/>
    <property type="project" value="UniProtKB-SubCell"/>
</dbReference>
<evidence type="ECO:0000313" key="6">
    <source>
        <dbReference type="EnsemblPlants" id="Solyc08g062040.1.1"/>
    </source>
</evidence>
<dbReference type="GO" id="GO:0080188">
    <property type="term" value="P:gene silencing by siRNA-directed DNA methylation"/>
    <property type="evidence" value="ECO:0007669"/>
    <property type="project" value="InterPro"/>
</dbReference>
<accession>K4CKZ3</accession>
<evidence type="ECO:0000256" key="1">
    <source>
        <dbReference type="ARBA" id="ARBA00004123"/>
    </source>
</evidence>
<keyword evidence="2" id="KW-0547">Nucleotide-binding</keyword>
<protein>
    <submittedName>
        <fullName evidence="6">Uncharacterized protein</fullName>
    </submittedName>
</protein>
<evidence type="ECO:0000256" key="3">
    <source>
        <dbReference type="ARBA" id="ARBA00022806"/>
    </source>
</evidence>
<dbReference type="PaxDb" id="4081-Solyc08g062040.1.1"/>